<proteinExistence type="predicted"/>
<name>A0A0E9QG16_ANGAN</name>
<dbReference type="EMBL" id="GBXM01093125">
    <property type="protein sequence ID" value="JAH15452.1"/>
    <property type="molecule type" value="Transcribed_RNA"/>
</dbReference>
<organism evidence="1">
    <name type="scientific">Anguilla anguilla</name>
    <name type="common">European freshwater eel</name>
    <name type="synonym">Muraena anguilla</name>
    <dbReference type="NCBI Taxonomy" id="7936"/>
    <lineage>
        <taxon>Eukaryota</taxon>
        <taxon>Metazoa</taxon>
        <taxon>Chordata</taxon>
        <taxon>Craniata</taxon>
        <taxon>Vertebrata</taxon>
        <taxon>Euteleostomi</taxon>
        <taxon>Actinopterygii</taxon>
        <taxon>Neopterygii</taxon>
        <taxon>Teleostei</taxon>
        <taxon>Anguilliformes</taxon>
        <taxon>Anguillidae</taxon>
        <taxon>Anguilla</taxon>
    </lineage>
</organism>
<reference evidence="1" key="1">
    <citation type="submission" date="2014-11" db="EMBL/GenBank/DDBJ databases">
        <authorList>
            <person name="Amaro Gonzalez C."/>
        </authorList>
    </citation>
    <scope>NUCLEOTIDE SEQUENCE</scope>
</reference>
<protein>
    <submittedName>
        <fullName evidence="1">Uncharacterized protein</fullName>
    </submittedName>
</protein>
<reference evidence="1" key="2">
    <citation type="journal article" date="2015" name="Fish Shellfish Immunol.">
        <title>Early steps in the European eel (Anguilla anguilla)-Vibrio vulnificus interaction in the gills: Role of the RtxA13 toxin.</title>
        <authorList>
            <person name="Callol A."/>
            <person name="Pajuelo D."/>
            <person name="Ebbesson L."/>
            <person name="Teles M."/>
            <person name="MacKenzie S."/>
            <person name="Amaro C."/>
        </authorList>
    </citation>
    <scope>NUCLEOTIDE SEQUENCE</scope>
</reference>
<evidence type="ECO:0000313" key="1">
    <source>
        <dbReference type="EMBL" id="JAH15452.1"/>
    </source>
</evidence>
<dbReference type="AlphaFoldDB" id="A0A0E9QG16"/>
<sequence>MHHMRKKQTLAQLRQCVIKLVVFAVILISLKGFQSKNAFDYVYFLHCSSVKLYEPRLCK</sequence>
<accession>A0A0E9QG16</accession>